<organism evidence="3 4">
    <name type="scientific">Rhypophila decipiens</name>
    <dbReference type="NCBI Taxonomy" id="261697"/>
    <lineage>
        <taxon>Eukaryota</taxon>
        <taxon>Fungi</taxon>
        <taxon>Dikarya</taxon>
        <taxon>Ascomycota</taxon>
        <taxon>Pezizomycotina</taxon>
        <taxon>Sordariomycetes</taxon>
        <taxon>Sordariomycetidae</taxon>
        <taxon>Sordariales</taxon>
        <taxon>Naviculisporaceae</taxon>
        <taxon>Rhypophila</taxon>
    </lineage>
</organism>
<comment type="caution">
    <text evidence="3">The sequence shown here is derived from an EMBL/GenBank/DDBJ whole genome shotgun (WGS) entry which is preliminary data.</text>
</comment>
<dbReference type="PANTHER" id="PTHR34502:SF5">
    <property type="entry name" value="DUF6594 DOMAIN-CONTAINING PROTEIN"/>
    <property type="match status" value="1"/>
</dbReference>
<feature type="transmembrane region" description="Helical" evidence="1">
    <location>
        <begin position="243"/>
        <end position="262"/>
    </location>
</feature>
<keyword evidence="1" id="KW-0812">Transmembrane</keyword>
<name>A0AAN6XYY4_9PEZI</name>
<evidence type="ECO:0000259" key="2">
    <source>
        <dbReference type="Pfam" id="PF20237"/>
    </source>
</evidence>
<keyword evidence="1" id="KW-1133">Transmembrane helix</keyword>
<keyword evidence="1" id="KW-0472">Membrane</keyword>
<dbReference type="Pfam" id="PF20237">
    <property type="entry name" value="DUF6594"/>
    <property type="match status" value="1"/>
</dbReference>
<proteinExistence type="predicted"/>
<sequence>MAAHDSLLVTRRFSHLRTRLLLLEQDRVAELEEKLNKIDRDETRKLFLGNRRRDKNEERLSVLEDLRGALKSYDDLVERSFRMLLPQPAHPKDVENLQNWHEANGSIARSEIAFLERQDDLMSPLSLSSGPEALPAWVERRVTEKLLACLGVSTRHQPLFKTTPSLLRKSSVSKDPLVRIYSRQSTALLTRAIITSMVIILVLLPMIICYRVEEQDARLAIVVTSTALFLFALSLATGKDRMLELVVAGATYTTVLVVFITGPGGGPS</sequence>
<evidence type="ECO:0000313" key="3">
    <source>
        <dbReference type="EMBL" id="KAK4209279.1"/>
    </source>
</evidence>
<dbReference type="EMBL" id="MU858210">
    <property type="protein sequence ID" value="KAK4209279.1"/>
    <property type="molecule type" value="Genomic_DNA"/>
</dbReference>
<keyword evidence="4" id="KW-1185">Reference proteome</keyword>
<feature type="domain" description="DUF6594" evidence="2">
    <location>
        <begin position="1"/>
        <end position="257"/>
    </location>
</feature>
<evidence type="ECO:0000313" key="4">
    <source>
        <dbReference type="Proteomes" id="UP001301769"/>
    </source>
</evidence>
<feature type="transmembrane region" description="Helical" evidence="1">
    <location>
        <begin position="188"/>
        <end position="207"/>
    </location>
</feature>
<gene>
    <name evidence="3" type="ORF">QBC37DRAFT_450723</name>
</gene>
<dbReference type="AlphaFoldDB" id="A0AAN6XYY4"/>
<evidence type="ECO:0000256" key="1">
    <source>
        <dbReference type="SAM" id="Phobius"/>
    </source>
</evidence>
<feature type="transmembrane region" description="Helical" evidence="1">
    <location>
        <begin position="219"/>
        <end position="236"/>
    </location>
</feature>
<dbReference type="PANTHER" id="PTHR34502">
    <property type="entry name" value="DUF6594 DOMAIN-CONTAINING PROTEIN-RELATED"/>
    <property type="match status" value="1"/>
</dbReference>
<protein>
    <recommendedName>
        <fullName evidence="2">DUF6594 domain-containing protein</fullName>
    </recommendedName>
</protein>
<dbReference type="InterPro" id="IPR046529">
    <property type="entry name" value="DUF6594"/>
</dbReference>
<reference evidence="3" key="1">
    <citation type="journal article" date="2023" name="Mol. Phylogenet. Evol.">
        <title>Genome-scale phylogeny and comparative genomics of the fungal order Sordariales.</title>
        <authorList>
            <person name="Hensen N."/>
            <person name="Bonometti L."/>
            <person name="Westerberg I."/>
            <person name="Brannstrom I.O."/>
            <person name="Guillou S."/>
            <person name="Cros-Aarteil S."/>
            <person name="Calhoun S."/>
            <person name="Haridas S."/>
            <person name="Kuo A."/>
            <person name="Mondo S."/>
            <person name="Pangilinan J."/>
            <person name="Riley R."/>
            <person name="LaButti K."/>
            <person name="Andreopoulos B."/>
            <person name="Lipzen A."/>
            <person name="Chen C."/>
            <person name="Yan M."/>
            <person name="Daum C."/>
            <person name="Ng V."/>
            <person name="Clum A."/>
            <person name="Steindorff A."/>
            <person name="Ohm R.A."/>
            <person name="Martin F."/>
            <person name="Silar P."/>
            <person name="Natvig D.O."/>
            <person name="Lalanne C."/>
            <person name="Gautier V."/>
            <person name="Ament-Velasquez S.L."/>
            <person name="Kruys A."/>
            <person name="Hutchinson M.I."/>
            <person name="Powell A.J."/>
            <person name="Barry K."/>
            <person name="Miller A.N."/>
            <person name="Grigoriev I.V."/>
            <person name="Debuchy R."/>
            <person name="Gladieux P."/>
            <person name="Hiltunen Thoren M."/>
            <person name="Johannesson H."/>
        </authorList>
    </citation>
    <scope>NUCLEOTIDE SEQUENCE</scope>
    <source>
        <strain evidence="3">PSN293</strain>
    </source>
</reference>
<reference evidence="3" key="2">
    <citation type="submission" date="2023-05" db="EMBL/GenBank/DDBJ databases">
        <authorList>
            <consortium name="Lawrence Berkeley National Laboratory"/>
            <person name="Steindorff A."/>
            <person name="Hensen N."/>
            <person name="Bonometti L."/>
            <person name="Westerberg I."/>
            <person name="Brannstrom I.O."/>
            <person name="Guillou S."/>
            <person name="Cros-Aarteil S."/>
            <person name="Calhoun S."/>
            <person name="Haridas S."/>
            <person name="Kuo A."/>
            <person name="Mondo S."/>
            <person name="Pangilinan J."/>
            <person name="Riley R."/>
            <person name="Labutti K."/>
            <person name="Andreopoulos B."/>
            <person name="Lipzen A."/>
            <person name="Chen C."/>
            <person name="Yanf M."/>
            <person name="Daum C."/>
            <person name="Ng V."/>
            <person name="Clum A."/>
            <person name="Ohm R."/>
            <person name="Martin F."/>
            <person name="Silar P."/>
            <person name="Natvig D."/>
            <person name="Lalanne C."/>
            <person name="Gautier V."/>
            <person name="Ament-Velasquez S.L."/>
            <person name="Kruys A."/>
            <person name="Hutchinson M.I."/>
            <person name="Powell A.J."/>
            <person name="Barry K."/>
            <person name="Miller A.N."/>
            <person name="Grigoriev I.V."/>
            <person name="Debuchy R."/>
            <person name="Gladieux P."/>
            <person name="Thoren M.H."/>
            <person name="Johannesson H."/>
        </authorList>
    </citation>
    <scope>NUCLEOTIDE SEQUENCE</scope>
    <source>
        <strain evidence="3">PSN293</strain>
    </source>
</reference>
<dbReference type="Proteomes" id="UP001301769">
    <property type="component" value="Unassembled WGS sequence"/>
</dbReference>
<accession>A0AAN6XYY4</accession>